<feature type="non-terminal residue" evidence="1">
    <location>
        <position position="1"/>
    </location>
</feature>
<reference evidence="1 2" key="1">
    <citation type="submission" date="2014-04" db="EMBL/GenBank/DDBJ databases">
        <authorList>
            <consortium name="DOE Joint Genome Institute"/>
            <person name="Kuo A."/>
            <person name="Kohler A."/>
            <person name="Jargeat P."/>
            <person name="Nagy L.G."/>
            <person name="Floudas D."/>
            <person name="Copeland A."/>
            <person name="Barry K.W."/>
            <person name="Cichocki N."/>
            <person name="Veneault-Fourrey C."/>
            <person name="LaButti K."/>
            <person name="Lindquist E.A."/>
            <person name="Lipzen A."/>
            <person name="Lundell T."/>
            <person name="Morin E."/>
            <person name="Murat C."/>
            <person name="Sun H."/>
            <person name="Tunlid A."/>
            <person name="Henrissat B."/>
            <person name="Grigoriev I.V."/>
            <person name="Hibbett D.S."/>
            <person name="Martin F."/>
            <person name="Nordberg H.P."/>
            <person name="Cantor M.N."/>
            <person name="Hua S.X."/>
        </authorList>
    </citation>
    <scope>NUCLEOTIDE SEQUENCE [LARGE SCALE GENOMIC DNA]</scope>
    <source>
        <strain evidence="1 2">Ve08.2h10</strain>
    </source>
</reference>
<accession>A0A0D0CX12</accession>
<gene>
    <name evidence="1" type="ORF">PAXRUDRAFT_172110</name>
</gene>
<keyword evidence="2" id="KW-1185">Reference proteome</keyword>
<reference evidence="2" key="2">
    <citation type="submission" date="2015-01" db="EMBL/GenBank/DDBJ databases">
        <title>Evolutionary Origins and Diversification of the Mycorrhizal Mutualists.</title>
        <authorList>
            <consortium name="DOE Joint Genome Institute"/>
            <consortium name="Mycorrhizal Genomics Consortium"/>
            <person name="Kohler A."/>
            <person name="Kuo A."/>
            <person name="Nagy L.G."/>
            <person name="Floudas D."/>
            <person name="Copeland A."/>
            <person name="Barry K.W."/>
            <person name="Cichocki N."/>
            <person name="Veneault-Fourrey C."/>
            <person name="LaButti K."/>
            <person name="Lindquist E.A."/>
            <person name="Lipzen A."/>
            <person name="Lundell T."/>
            <person name="Morin E."/>
            <person name="Murat C."/>
            <person name="Riley R."/>
            <person name="Ohm R."/>
            <person name="Sun H."/>
            <person name="Tunlid A."/>
            <person name="Henrissat B."/>
            <person name="Grigoriev I.V."/>
            <person name="Hibbett D.S."/>
            <person name="Martin F."/>
        </authorList>
    </citation>
    <scope>NUCLEOTIDE SEQUENCE [LARGE SCALE GENOMIC DNA]</scope>
    <source>
        <strain evidence="2">Ve08.2h10</strain>
    </source>
</reference>
<dbReference type="STRING" id="930991.A0A0D0CX12"/>
<dbReference type="InParanoid" id="A0A0D0CX12"/>
<protein>
    <submittedName>
        <fullName evidence="1">Uncharacterized protein</fullName>
    </submittedName>
</protein>
<proteinExistence type="predicted"/>
<name>A0A0D0CX12_9AGAM</name>
<dbReference type="HOGENOM" id="CLU_1664934_0_0_1"/>
<dbReference type="AlphaFoldDB" id="A0A0D0CX12"/>
<evidence type="ECO:0000313" key="1">
    <source>
        <dbReference type="EMBL" id="KIK75666.1"/>
    </source>
</evidence>
<dbReference type="EMBL" id="KN827948">
    <property type="protein sequence ID" value="KIK75666.1"/>
    <property type="molecule type" value="Genomic_DNA"/>
</dbReference>
<evidence type="ECO:0000313" key="2">
    <source>
        <dbReference type="Proteomes" id="UP000054538"/>
    </source>
</evidence>
<organism evidence="1 2">
    <name type="scientific">Paxillus rubicundulus Ve08.2h10</name>
    <dbReference type="NCBI Taxonomy" id="930991"/>
    <lineage>
        <taxon>Eukaryota</taxon>
        <taxon>Fungi</taxon>
        <taxon>Dikarya</taxon>
        <taxon>Basidiomycota</taxon>
        <taxon>Agaricomycotina</taxon>
        <taxon>Agaricomycetes</taxon>
        <taxon>Agaricomycetidae</taxon>
        <taxon>Boletales</taxon>
        <taxon>Paxilineae</taxon>
        <taxon>Paxillaceae</taxon>
        <taxon>Paxillus</taxon>
    </lineage>
</organism>
<dbReference type="Proteomes" id="UP000054538">
    <property type="component" value="Unassembled WGS sequence"/>
</dbReference>
<dbReference type="OrthoDB" id="2643173at2759"/>
<sequence length="159" mass="18281">LFNASVPVWLVCSDEHIPPDMNIKKLVLFTYPDHIIKPMYHKVSATVCPFKCIYSGPGGIFCHVHTHHTYPGKRKIPHRSWTPAWPLHSGCNIINLTTTPRWQGETIDLHTKMRNFVYSKSRTLPDSILYISVPSAICLIRLYTPVDILLASQYKLYIH</sequence>